<dbReference type="EMBL" id="CADCWF010000251">
    <property type="protein sequence ID" value="CAA9570450.1"/>
    <property type="molecule type" value="Genomic_DNA"/>
</dbReference>
<feature type="region of interest" description="Disordered" evidence="1">
    <location>
        <begin position="1"/>
        <end position="229"/>
    </location>
</feature>
<feature type="compositionally biased region" description="Gly residues" evidence="1">
    <location>
        <begin position="125"/>
        <end position="145"/>
    </location>
</feature>
<feature type="compositionally biased region" description="Basic residues" evidence="1">
    <location>
        <begin position="167"/>
        <end position="177"/>
    </location>
</feature>
<feature type="compositionally biased region" description="Gly residues" evidence="1">
    <location>
        <begin position="154"/>
        <end position="163"/>
    </location>
</feature>
<feature type="compositionally biased region" description="Basic and acidic residues" evidence="1">
    <location>
        <begin position="178"/>
        <end position="197"/>
    </location>
</feature>
<dbReference type="AlphaFoldDB" id="A0A6J4V6J8"/>
<evidence type="ECO:0000313" key="2">
    <source>
        <dbReference type="EMBL" id="CAA9570450.1"/>
    </source>
</evidence>
<sequence length="261" mass="28371">AGGRRPQLRRVQLPDRPGVRLPPPLPGRGVRPPDGRLRPVGQHRRRRRADPEGGRRSRLRPRLPAADDRLRPEDGQDRRQLPLAGPGPHQPVRLLPVLGQRRRRRRRETAPPLHLPAGAGDRPGDGGGRGRPAGGEAGAGVGGDGAHPRPGRVWAGGGGGGGPIRWWSRRCRRHRPGRPSDSDDGDLGRRGLRRDIPGRPVRPGGTGLVTRGGSAVGGTGRPIDRRREGRRCRRSVVSIRRSRCAPRRQEALPACAGHREL</sequence>
<keyword evidence="2" id="KW-0030">Aminoacyl-tRNA synthetase</keyword>
<organism evidence="2">
    <name type="scientific">uncultured Thermomicrobiales bacterium</name>
    <dbReference type="NCBI Taxonomy" id="1645740"/>
    <lineage>
        <taxon>Bacteria</taxon>
        <taxon>Pseudomonadati</taxon>
        <taxon>Thermomicrobiota</taxon>
        <taxon>Thermomicrobia</taxon>
        <taxon>Thermomicrobiales</taxon>
        <taxon>environmental samples</taxon>
    </lineage>
</organism>
<feature type="non-terminal residue" evidence="2">
    <location>
        <position position="1"/>
    </location>
</feature>
<protein>
    <submittedName>
        <fullName evidence="2">Tyrosyl-tRNA synthetase</fullName>
        <ecNumber evidence="2">6.1.1.1</ecNumber>
    </submittedName>
</protein>
<reference evidence="2" key="1">
    <citation type="submission" date="2020-02" db="EMBL/GenBank/DDBJ databases">
        <authorList>
            <person name="Meier V. D."/>
        </authorList>
    </citation>
    <scope>NUCLEOTIDE SEQUENCE</scope>
    <source>
        <strain evidence="2">AVDCRST_MAG59</strain>
    </source>
</reference>
<gene>
    <name evidence="2" type="ORF">AVDCRST_MAG59-3483</name>
</gene>
<dbReference type="EC" id="6.1.1.1" evidence="2"/>
<accession>A0A6J4V6J8</accession>
<feature type="non-terminal residue" evidence="2">
    <location>
        <position position="261"/>
    </location>
</feature>
<proteinExistence type="predicted"/>
<keyword evidence="2" id="KW-0436">Ligase</keyword>
<name>A0A6J4V6J8_9BACT</name>
<dbReference type="GO" id="GO:0004831">
    <property type="term" value="F:tyrosine-tRNA ligase activity"/>
    <property type="evidence" value="ECO:0007669"/>
    <property type="project" value="UniProtKB-EC"/>
</dbReference>
<feature type="compositionally biased region" description="Basic and acidic residues" evidence="1">
    <location>
        <begin position="65"/>
        <end position="80"/>
    </location>
</feature>
<evidence type="ECO:0000256" key="1">
    <source>
        <dbReference type="SAM" id="MobiDB-lite"/>
    </source>
</evidence>